<evidence type="ECO:0000313" key="12">
    <source>
        <dbReference type="EMBL" id="CAF3560057.1"/>
    </source>
</evidence>
<comment type="similarity">
    <text evidence="1">Belongs to the universal ribosomal protein uL29 family.</text>
</comment>
<dbReference type="EMBL" id="CAJOBB010000097">
    <property type="protein sequence ID" value="CAF3560057.1"/>
    <property type="molecule type" value="Genomic_DNA"/>
</dbReference>
<dbReference type="EMBL" id="CAJNOI010000051">
    <property type="protein sequence ID" value="CAF0947501.1"/>
    <property type="molecule type" value="Genomic_DNA"/>
</dbReference>
<dbReference type="InterPro" id="IPR001854">
    <property type="entry name" value="Ribosomal_uL29"/>
</dbReference>
<evidence type="ECO:0000313" key="10">
    <source>
        <dbReference type="EMBL" id="CAF0947501.1"/>
    </source>
</evidence>
<reference evidence="8" key="1">
    <citation type="submission" date="2021-02" db="EMBL/GenBank/DDBJ databases">
        <authorList>
            <person name="Nowell W R."/>
        </authorList>
    </citation>
    <scope>NUCLEOTIDE SEQUENCE</scope>
</reference>
<evidence type="ECO:0000313" key="9">
    <source>
        <dbReference type="EMBL" id="CAF0855699.1"/>
    </source>
</evidence>
<dbReference type="Proteomes" id="UP000663881">
    <property type="component" value="Unassembled WGS sequence"/>
</dbReference>
<dbReference type="InterPro" id="IPR036049">
    <property type="entry name" value="Ribosomal_uL29_sf"/>
</dbReference>
<dbReference type="Proteomes" id="UP000663844">
    <property type="component" value="Unassembled WGS sequence"/>
</dbReference>
<dbReference type="Proteomes" id="UP000663832">
    <property type="component" value="Unassembled WGS sequence"/>
</dbReference>
<protein>
    <recommendedName>
        <fullName evidence="4">Large ribosomal subunit protein uL29</fullName>
    </recommendedName>
    <alternativeName>
        <fullName evidence="5">60S ribosomal protein L35</fullName>
    </alternativeName>
</protein>
<dbReference type="CDD" id="cd00427">
    <property type="entry name" value="Ribosomal_L29_HIP"/>
    <property type="match status" value="1"/>
</dbReference>
<evidence type="ECO:0000313" key="14">
    <source>
        <dbReference type="EMBL" id="CAF3772452.1"/>
    </source>
</evidence>
<gene>
    <name evidence="10" type="ORF">BJG266_LOCUS13018</name>
    <name evidence="7" type="ORF">IZO911_LOCUS6462</name>
    <name evidence="6" type="ORF">JYZ213_LOCUS2423</name>
    <name evidence="12" type="ORF">KXQ929_LOCUS3095</name>
    <name evidence="13" type="ORF">OKA104_LOCUS5576</name>
    <name evidence="14" type="ORF">OXD698_LOCUS16668</name>
    <name evidence="8" type="ORF">QVE165_LOCUS6888</name>
    <name evidence="9" type="ORF">QVE165_LOCUS7085</name>
    <name evidence="11" type="ORF">VCS650_LOCUS13664</name>
</gene>
<dbReference type="EMBL" id="CAJOAZ010001152">
    <property type="protein sequence ID" value="CAF3772452.1"/>
    <property type="molecule type" value="Genomic_DNA"/>
</dbReference>
<dbReference type="AlphaFoldDB" id="A0A813WDT7"/>
<evidence type="ECO:0000256" key="5">
    <source>
        <dbReference type="ARBA" id="ARBA00035334"/>
    </source>
</evidence>
<sequence>MTRVKCSQLRGKKPDEILKQLGDLRQELNTLRVGKVTGSGGAQKLGKIRNVRKSIARVLIVRNQTTKEHLRALYHGKKYKPKDLRKRKTRAIRRLLSPKERSVQLKKIQRRQWAFPQRTFAVKA</sequence>
<dbReference type="EMBL" id="CAJOAY010000194">
    <property type="protein sequence ID" value="CAF3580435.1"/>
    <property type="molecule type" value="Genomic_DNA"/>
</dbReference>
<evidence type="ECO:0000256" key="3">
    <source>
        <dbReference type="ARBA" id="ARBA00023274"/>
    </source>
</evidence>
<proteinExistence type="inferred from homology"/>
<dbReference type="GO" id="GO:0003729">
    <property type="term" value="F:mRNA binding"/>
    <property type="evidence" value="ECO:0007669"/>
    <property type="project" value="TreeGrafter"/>
</dbReference>
<dbReference type="GO" id="GO:0003735">
    <property type="term" value="F:structural constituent of ribosome"/>
    <property type="evidence" value="ECO:0007669"/>
    <property type="project" value="InterPro"/>
</dbReference>
<dbReference type="EMBL" id="CAJNOG010000012">
    <property type="protein sequence ID" value="CAF0750006.1"/>
    <property type="molecule type" value="Genomic_DNA"/>
</dbReference>
<dbReference type="Gene3D" id="6.10.250.3450">
    <property type="match status" value="1"/>
</dbReference>
<dbReference type="EMBL" id="CAJNOE010000040">
    <property type="protein sequence ID" value="CAF0792197.1"/>
    <property type="molecule type" value="Genomic_DNA"/>
</dbReference>
<evidence type="ECO:0000256" key="1">
    <source>
        <dbReference type="ARBA" id="ARBA00009254"/>
    </source>
</evidence>
<keyword evidence="2" id="KW-0689">Ribosomal protein</keyword>
<dbReference type="HAMAP" id="MF_00374">
    <property type="entry name" value="Ribosomal_uL29"/>
    <property type="match status" value="1"/>
</dbReference>
<dbReference type="EMBL" id="CAJNON010000111">
    <property type="protein sequence ID" value="CAF0980971.1"/>
    <property type="molecule type" value="Genomic_DNA"/>
</dbReference>
<evidence type="ECO:0000256" key="4">
    <source>
        <dbReference type="ARBA" id="ARBA00035204"/>
    </source>
</evidence>
<accession>A0A813WDT7</accession>
<evidence type="ECO:0000313" key="8">
    <source>
        <dbReference type="EMBL" id="CAF0851977.1"/>
    </source>
</evidence>
<dbReference type="Proteomes" id="UP000663845">
    <property type="component" value="Unassembled WGS sequence"/>
</dbReference>
<dbReference type="GO" id="GO:0000463">
    <property type="term" value="P:maturation of LSU-rRNA from tricistronic rRNA transcript (SSU-rRNA, 5.8S rRNA, LSU-rRNA)"/>
    <property type="evidence" value="ECO:0007669"/>
    <property type="project" value="InterPro"/>
</dbReference>
<dbReference type="EMBL" id="CAJNOM010000029">
    <property type="protein sequence ID" value="CAF0851977.1"/>
    <property type="molecule type" value="Genomic_DNA"/>
</dbReference>
<evidence type="ECO:0000256" key="2">
    <source>
        <dbReference type="ARBA" id="ARBA00022980"/>
    </source>
</evidence>
<dbReference type="NCBIfam" id="TIGR00012">
    <property type="entry name" value="L29"/>
    <property type="match status" value="1"/>
</dbReference>
<evidence type="ECO:0000313" key="7">
    <source>
        <dbReference type="EMBL" id="CAF0792197.1"/>
    </source>
</evidence>
<evidence type="ECO:0000313" key="15">
    <source>
        <dbReference type="Proteomes" id="UP000663832"/>
    </source>
</evidence>
<dbReference type="Proteomes" id="UP000663891">
    <property type="component" value="Unassembled WGS sequence"/>
</dbReference>
<evidence type="ECO:0000313" key="11">
    <source>
        <dbReference type="EMBL" id="CAF0980971.1"/>
    </source>
</evidence>
<dbReference type="Gene3D" id="1.10.287.310">
    <property type="match status" value="1"/>
</dbReference>
<dbReference type="GO" id="GO:0006412">
    <property type="term" value="P:translation"/>
    <property type="evidence" value="ECO:0007669"/>
    <property type="project" value="InterPro"/>
</dbReference>
<evidence type="ECO:0000313" key="13">
    <source>
        <dbReference type="EMBL" id="CAF3580435.1"/>
    </source>
</evidence>
<dbReference type="SUPFAM" id="SSF46561">
    <property type="entry name" value="Ribosomal protein L29 (L29p)"/>
    <property type="match status" value="1"/>
</dbReference>
<evidence type="ECO:0000313" key="6">
    <source>
        <dbReference type="EMBL" id="CAF0750006.1"/>
    </source>
</evidence>
<dbReference type="Pfam" id="PF00831">
    <property type="entry name" value="Ribosomal_L29"/>
    <property type="match status" value="1"/>
</dbReference>
<keyword evidence="15" id="KW-1185">Reference proteome</keyword>
<dbReference type="InterPro" id="IPR045059">
    <property type="entry name" value="Ribosomal_uL29_euk"/>
</dbReference>
<dbReference type="FunFam" id="1.10.287.310:FF:000002">
    <property type="entry name" value="60S ribosomal protein L35"/>
    <property type="match status" value="1"/>
</dbReference>
<dbReference type="Proteomes" id="UP000663868">
    <property type="component" value="Unassembled WGS sequence"/>
</dbReference>
<dbReference type="Proteomes" id="UP000663860">
    <property type="component" value="Unassembled WGS sequence"/>
</dbReference>
<dbReference type="Proteomes" id="UP000663877">
    <property type="component" value="Unassembled WGS sequence"/>
</dbReference>
<comment type="caution">
    <text evidence="8">The sequence shown here is derived from an EMBL/GenBank/DDBJ whole genome shotgun (WGS) entry which is preliminary data.</text>
</comment>
<dbReference type="PANTHER" id="PTHR45722">
    <property type="entry name" value="60S RIBOSOMAL PROTEIN L35"/>
    <property type="match status" value="1"/>
</dbReference>
<dbReference type="PROSITE" id="PS00579">
    <property type="entry name" value="RIBOSOMAL_L29"/>
    <property type="match status" value="1"/>
</dbReference>
<keyword evidence="3" id="KW-0687">Ribonucleoprotein</keyword>
<dbReference type="EMBL" id="CAJNOM010000030">
    <property type="protein sequence ID" value="CAF0855699.1"/>
    <property type="molecule type" value="Genomic_DNA"/>
</dbReference>
<organism evidence="8 15">
    <name type="scientific">Adineta steineri</name>
    <dbReference type="NCBI Taxonomy" id="433720"/>
    <lineage>
        <taxon>Eukaryota</taxon>
        <taxon>Metazoa</taxon>
        <taxon>Spiralia</taxon>
        <taxon>Gnathifera</taxon>
        <taxon>Rotifera</taxon>
        <taxon>Eurotatoria</taxon>
        <taxon>Bdelloidea</taxon>
        <taxon>Adinetida</taxon>
        <taxon>Adinetidae</taxon>
        <taxon>Adineta</taxon>
    </lineage>
</organism>
<dbReference type="GO" id="GO:0022625">
    <property type="term" value="C:cytosolic large ribosomal subunit"/>
    <property type="evidence" value="ECO:0007669"/>
    <property type="project" value="InterPro"/>
</dbReference>
<dbReference type="InterPro" id="IPR018254">
    <property type="entry name" value="Ribosomal_uL29_CS"/>
</dbReference>
<dbReference type="PANTHER" id="PTHR45722:SF2">
    <property type="entry name" value="LARGE RIBOSOMAL SUBUNIT PROTEIN UL29-RELATED"/>
    <property type="match status" value="1"/>
</dbReference>
<dbReference type="FunFam" id="6.10.250.3450:FF:000001">
    <property type="entry name" value="60S ribosomal protein L35"/>
    <property type="match status" value="1"/>
</dbReference>
<name>A0A813WDT7_9BILA</name>
<dbReference type="OrthoDB" id="528635at2759"/>